<proteinExistence type="predicted"/>
<evidence type="ECO:0000313" key="1">
    <source>
        <dbReference type="EMBL" id="MBB4883936.1"/>
    </source>
</evidence>
<dbReference type="NCBIfam" id="TIGR02547">
    <property type="entry name" value="casA_cse1"/>
    <property type="match status" value="1"/>
</dbReference>
<evidence type="ECO:0000313" key="2">
    <source>
        <dbReference type="Proteomes" id="UP000560081"/>
    </source>
</evidence>
<gene>
    <name evidence="1" type="ORF">BJ976_002287</name>
</gene>
<dbReference type="InterPro" id="IPR013381">
    <property type="entry name" value="CRISPR-assoc_prot_Cse1"/>
</dbReference>
<dbReference type="EMBL" id="JACHMC010000001">
    <property type="protein sequence ID" value="MBB4883936.1"/>
    <property type="molecule type" value="Genomic_DNA"/>
</dbReference>
<organism evidence="1 2">
    <name type="scientific">Micrococcus flavus</name>
    <dbReference type="NCBI Taxonomy" id="384602"/>
    <lineage>
        <taxon>Bacteria</taxon>
        <taxon>Bacillati</taxon>
        <taxon>Actinomycetota</taxon>
        <taxon>Actinomycetes</taxon>
        <taxon>Micrococcales</taxon>
        <taxon>Micrococcaceae</taxon>
        <taxon>Micrococcus</taxon>
    </lineage>
</organism>
<dbReference type="Gene3D" id="1.10.132.100">
    <property type="match status" value="1"/>
</dbReference>
<dbReference type="Proteomes" id="UP000560081">
    <property type="component" value="Unassembled WGS sequence"/>
</dbReference>
<comment type="caution">
    <text evidence="1">The sequence shown here is derived from an EMBL/GenBank/DDBJ whole genome shotgun (WGS) entry which is preliminary data.</text>
</comment>
<dbReference type="AlphaFoldDB" id="A0A7W7L6F9"/>
<reference evidence="1 2" key="1">
    <citation type="submission" date="2020-08" db="EMBL/GenBank/DDBJ databases">
        <title>Sequencing the genomes of 1000 actinobacteria strains.</title>
        <authorList>
            <person name="Klenk H.-P."/>
        </authorList>
    </citation>
    <scope>NUCLEOTIDE SEQUENCE [LARGE SCALE GENOMIC DNA]</scope>
    <source>
        <strain evidence="1 2">DSM 19079</strain>
    </source>
</reference>
<keyword evidence="2" id="KW-1185">Reference proteome</keyword>
<name>A0A7W7L6F9_9MICC</name>
<accession>A0A7W7L6F9</accession>
<dbReference type="RefSeq" id="WP_167736950.1">
    <property type="nucleotide sequence ID" value="NZ_BMLA01000007.1"/>
</dbReference>
<protein>
    <submittedName>
        <fullName evidence="1">CRISPR system Cascade subunit CasA</fullName>
    </submittedName>
</protein>
<sequence length="556" mass="60673">MTTTQETFNLVDRPWIRVRALDGGERLLSGREVFEQSRTIERIAGESPQQDAAVLRVLLAAWWSAVREEPQLSDGDARAAGEWWIDQFTSTDVPGGRVAMDRYWNAVRGRWDLLDPVAPFMQVSDLHTAKGEWSSVRKLLPDAESSYFTLREGDAAESLALDEAARWLVHLQAWNYSGIKSGAVGDPRVKGGRGYPIGTGWSGKAGVVVLHGRDLAETLLLNTPPTKVFLNDVETDRPVWEREPDMAASRGVEAPAGPRDLLTWQIRRVRLRIEDGRVTGAVVSNGDRIELKNQFADPMTAYRHSIPQSKKAGTDVWMPREHSESRTLWRGVEPLLLREGMASSSSRDRPPATTADLSGLHQELRVADVEDVLIGVEMIGTVYGTQDAVVTSTIREELPLRLAALTSQDPDVADTIVTAAKQTMDAAVDLGRLAGNLAVAAGGEYSFVAAATEAALAGLTEPFKGWLARVGPDADLQVLRDQWFASADRHLRAHGARLVAGAGPVAVVGREDADGRLHSAATAWGSFTYAIDKTLDGPARRRRNAPADTRDETVST</sequence>
<dbReference type="Pfam" id="PF09481">
    <property type="entry name" value="CRISPR_Cse1"/>
    <property type="match status" value="1"/>
</dbReference>